<feature type="non-terminal residue" evidence="1">
    <location>
        <position position="455"/>
    </location>
</feature>
<protein>
    <submittedName>
        <fullName evidence="1">Uncharacterized protein</fullName>
    </submittedName>
</protein>
<organism evidence="1 2">
    <name type="scientific">Dryococelus australis</name>
    <dbReference type="NCBI Taxonomy" id="614101"/>
    <lineage>
        <taxon>Eukaryota</taxon>
        <taxon>Metazoa</taxon>
        <taxon>Ecdysozoa</taxon>
        <taxon>Arthropoda</taxon>
        <taxon>Hexapoda</taxon>
        <taxon>Insecta</taxon>
        <taxon>Pterygota</taxon>
        <taxon>Neoptera</taxon>
        <taxon>Polyneoptera</taxon>
        <taxon>Phasmatodea</taxon>
        <taxon>Verophasmatodea</taxon>
        <taxon>Anareolatae</taxon>
        <taxon>Phasmatidae</taxon>
        <taxon>Eurycanthinae</taxon>
        <taxon>Dryococelus</taxon>
    </lineage>
</organism>
<dbReference type="Proteomes" id="UP001159363">
    <property type="component" value="Chromosome 7"/>
</dbReference>
<comment type="caution">
    <text evidence="1">The sequence shown here is derived from an EMBL/GenBank/DDBJ whole genome shotgun (WGS) entry which is preliminary data.</text>
</comment>
<proteinExistence type="predicted"/>
<sequence>MVSVAAFGPRLRRERLRPRFVGYLRRRPVIFGCLRGAAVVRLLASHQGEPGSIPDWVTPGFSHAGIVPDDNGYLPIPPAPSFRRCSIPTSLSPSSALKASVPRAAQISLLTHIRLFSTLLSPHRRRIHSCLPPFWLATLEFHSEQPTLIRMECDEIRAHATLSSKKLHIKDVATKSECKMRTGLRHPVLYCGATRPASGRFTSCGNQGVIVSIPLSYVQKINQIKFSVGKFKHCTHYSPLICRTTLLIHYKLGAAVAERLACSPAAKANRVQSLAGSLPDFRKRESCRTIPLVGGFSRGSPVSPALSFRRCSVLTSLHPHRLSRPRCYEPPESLHSLTLPTLPRVFQWMLHRGRRCLQKIKYIKARHLLEKRGRGGVAARLLASHLGDTGLDSWWGRSRIFAVESCLTPLVDGLSRGSPVLPPPPPVYSGTAHAHLASPSSALHSLHTHSRQNHC</sequence>
<accession>A0ABQ9H116</accession>
<reference evidence="1 2" key="1">
    <citation type="submission" date="2023-02" db="EMBL/GenBank/DDBJ databases">
        <title>LHISI_Scaffold_Assembly.</title>
        <authorList>
            <person name="Stuart O.P."/>
            <person name="Cleave R."/>
            <person name="Magrath M.J.L."/>
            <person name="Mikheyev A.S."/>
        </authorList>
    </citation>
    <scope>NUCLEOTIDE SEQUENCE [LARGE SCALE GENOMIC DNA]</scope>
    <source>
        <strain evidence="1">Daus_M_001</strain>
        <tissue evidence="1">Leg muscle</tissue>
    </source>
</reference>
<evidence type="ECO:0000313" key="1">
    <source>
        <dbReference type="EMBL" id="KAJ8877942.1"/>
    </source>
</evidence>
<dbReference type="EMBL" id="JARBHB010000008">
    <property type="protein sequence ID" value="KAJ8877942.1"/>
    <property type="molecule type" value="Genomic_DNA"/>
</dbReference>
<evidence type="ECO:0000313" key="2">
    <source>
        <dbReference type="Proteomes" id="UP001159363"/>
    </source>
</evidence>
<name>A0ABQ9H116_9NEOP</name>
<keyword evidence="2" id="KW-1185">Reference proteome</keyword>
<gene>
    <name evidence="1" type="ORF">PR048_022402</name>
</gene>